<evidence type="ECO:0000313" key="3">
    <source>
        <dbReference type="EMBL" id="TWE15888.1"/>
    </source>
</evidence>
<protein>
    <recommendedName>
        <fullName evidence="2">DUF6545 domain-containing protein</fullName>
    </recommendedName>
</protein>
<dbReference type="RefSeq" id="WP_145787658.1">
    <property type="nucleotide sequence ID" value="NZ_BAAABR010000027.1"/>
</dbReference>
<accession>A0A561EJU8</accession>
<sequence length="410" mass="44938">MTTLLHPPCAIVAWMALLYKLAALRRAPRDPALIALCAVLAFSALSFTLSIPTVWLHLDRWAGIPDIAALLAQSCVMALVGSQQLLLSFWLAPRQQAVRLAVRRLPATVAVLTAMVVLFSLMAPAEQHPVDFTLRYAQDPYYAAYLLLYIAAYTAGEAEVGLRCWRYARISNRRWLQRGLRTTAVGAWTTLGYSAVRIADLTAAQLGLDLHRAETVAWVCGDLGALLTLVGWTLPGWGPRLTAAHRGVRHYLHYQRLYPLWRALHRANPTIALEPSRSALAGLLTVRNLEFRLYRRVIEIRDGQLALRSHHDAEAADAARHLCRAAGLSGDRLRATVVAAQIGAALRAKELGLPAAGDSGGWTTDGPESADLTDEVLWLTLVSTAFRRSPVVAAATAVTEVREQRADRTT</sequence>
<reference evidence="3 4" key="1">
    <citation type="submission" date="2019-06" db="EMBL/GenBank/DDBJ databases">
        <title>Sequencing the genomes of 1000 actinobacteria strains.</title>
        <authorList>
            <person name="Klenk H.-P."/>
        </authorList>
    </citation>
    <scope>NUCLEOTIDE SEQUENCE [LARGE SCALE GENOMIC DNA]</scope>
    <source>
        <strain evidence="3 4">DSM 41649</strain>
    </source>
</reference>
<keyword evidence="1" id="KW-0812">Transmembrane</keyword>
<evidence type="ECO:0000259" key="2">
    <source>
        <dbReference type="Pfam" id="PF20182"/>
    </source>
</evidence>
<dbReference type="InterPro" id="IPR046675">
    <property type="entry name" value="DUF6545"/>
</dbReference>
<dbReference type="EMBL" id="VIVR01000001">
    <property type="protein sequence ID" value="TWE15888.1"/>
    <property type="molecule type" value="Genomic_DNA"/>
</dbReference>
<keyword evidence="1" id="KW-1133">Transmembrane helix</keyword>
<dbReference type="Pfam" id="PF20182">
    <property type="entry name" value="DUF6545"/>
    <property type="match status" value="1"/>
</dbReference>
<comment type="caution">
    <text evidence="3">The sequence shown here is derived from an EMBL/GenBank/DDBJ whole genome shotgun (WGS) entry which is preliminary data.</text>
</comment>
<evidence type="ECO:0000313" key="4">
    <source>
        <dbReference type="Proteomes" id="UP000318416"/>
    </source>
</evidence>
<keyword evidence="4" id="KW-1185">Reference proteome</keyword>
<gene>
    <name evidence="3" type="ORF">FB465_0836</name>
</gene>
<feature type="transmembrane region" description="Helical" evidence="1">
    <location>
        <begin position="33"/>
        <end position="55"/>
    </location>
</feature>
<dbReference type="OrthoDB" id="3685619at2"/>
<feature type="transmembrane region" description="Helical" evidence="1">
    <location>
        <begin position="5"/>
        <end position="21"/>
    </location>
</feature>
<feature type="domain" description="DUF6545" evidence="2">
    <location>
        <begin position="248"/>
        <end position="388"/>
    </location>
</feature>
<dbReference type="AlphaFoldDB" id="A0A561EJU8"/>
<dbReference type="InterPro" id="IPR050039">
    <property type="entry name" value="MAB_1171c-like"/>
</dbReference>
<feature type="transmembrane region" description="Helical" evidence="1">
    <location>
        <begin position="104"/>
        <end position="122"/>
    </location>
</feature>
<feature type="transmembrane region" description="Helical" evidence="1">
    <location>
        <begin position="142"/>
        <end position="165"/>
    </location>
</feature>
<keyword evidence="1" id="KW-0472">Membrane</keyword>
<dbReference type="Proteomes" id="UP000318416">
    <property type="component" value="Unassembled WGS sequence"/>
</dbReference>
<evidence type="ECO:0000256" key="1">
    <source>
        <dbReference type="SAM" id="Phobius"/>
    </source>
</evidence>
<feature type="transmembrane region" description="Helical" evidence="1">
    <location>
        <begin position="67"/>
        <end position="92"/>
    </location>
</feature>
<organism evidence="3 4">
    <name type="scientific">Kitasatospora atroaurantiaca</name>
    <dbReference type="NCBI Taxonomy" id="285545"/>
    <lineage>
        <taxon>Bacteria</taxon>
        <taxon>Bacillati</taxon>
        <taxon>Actinomycetota</taxon>
        <taxon>Actinomycetes</taxon>
        <taxon>Kitasatosporales</taxon>
        <taxon>Streptomycetaceae</taxon>
        <taxon>Kitasatospora</taxon>
    </lineage>
</organism>
<name>A0A561EJU8_9ACTN</name>
<proteinExistence type="predicted"/>
<dbReference type="NCBIfam" id="NF042915">
    <property type="entry name" value="MAB_1171c_fam"/>
    <property type="match status" value="1"/>
</dbReference>